<feature type="transmembrane region" description="Helical" evidence="1">
    <location>
        <begin position="248"/>
        <end position="267"/>
    </location>
</feature>
<name>A0A148KKL7_9ALTE</name>
<proteinExistence type="predicted"/>
<reference evidence="3" key="1">
    <citation type="submission" date="2016-02" db="EMBL/GenBank/DDBJ databases">
        <authorList>
            <person name="Schultz-Johansen M."/>
            <person name="Glaring M.A."/>
            <person name="Bech P.K."/>
            <person name="Stougaard P."/>
        </authorList>
    </citation>
    <scope>NUCLEOTIDE SEQUENCE [LARGE SCALE GENOMIC DNA]</scope>
    <source>
        <strain evidence="3">S66</strain>
    </source>
</reference>
<dbReference type="Proteomes" id="UP000070299">
    <property type="component" value="Unassembled WGS sequence"/>
</dbReference>
<protein>
    <submittedName>
        <fullName evidence="2">Uncharacterized protein</fullName>
    </submittedName>
</protein>
<keyword evidence="3" id="KW-1185">Reference proteome</keyword>
<organism evidence="2 3">
    <name type="scientific">Paraglaciecola hydrolytica</name>
    <dbReference type="NCBI Taxonomy" id="1799789"/>
    <lineage>
        <taxon>Bacteria</taxon>
        <taxon>Pseudomonadati</taxon>
        <taxon>Pseudomonadota</taxon>
        <taxon>Gammaproteobacteria</taxon>
        <taxon>Alteromonadales</taxon>
        <taxon>Alteromonadaceae</taxon>
        <taxon>Paraglaciecola</taxon>
    </lineage>
</organism>
<dbReference type="EMBL" id="LSNE01000020">
    <property type="protein sequence ID" value="KXI26862.1"/>
    <property type="molecule type" value="Genomic_DNA"/>
</dbReference>
<evidence type="ECO:0000313" key="3">
    <source>
        <dbReference type="Proteomes" id="UP000070299"/>
    </source>
</evidence>
<keyword evidence="1" id="KW-0812">Transmembrane</keyword>
<feature type="transmembrane region" description="Helical" evidence="1">
    <location>
        <begin position="6"/>
        <end position="23"/>
    </location>
</feature>
<feature type="transmembrane region" description="Helical" evidence="1">
    <location>
        <begin position="176"/>
        <end position="197"/>
    </location>
</feature>
<dbReference type="OrthoDB" id="6322391at2"/>
<dbReference type="AlphaFoldDB" id="A0A148KKL7"/>
<comment type="caution">
    <text evidence="2">The sequence shown here is derived from an EMBL/GenBank/DDBJ whole genome shotgun (WGS) entry which is preliminary data.</text>
</comment>
<evidence type="ECO:0000313" key="2">
    <source>
        <dbReference type="EMBL" id="KXI26862.1"/>
    </source>
</evidence>
<feature type="transmembrane region" description="Helical" evidence="1">
    <location>
        <begin position="218"/>
        <end position="236"/>
    </location>
</feature>
<sequence>METNYLAYLVFLAQLILLSYYYPTKIAGRIKQLLQDYPSSAYPKLYPQSEAKLLAGQQLFKWLNWGILIVGTLVLGMVIFMIEQETKTAGQLAFIPLFLGLGQAIPYALLELSNFKQLKVMRELNTQSKRQAELAPRNLFSFISPTKVFSAAVLFVTCVVSLLYFENFSLSNELMILLGALLLSNGLFVFVTINLLYGKKMDPHQSASDRVKVIRANLNSFVYTSILISVFFIFNKSVDAFNWQHIEIIFNSLYWQLVISFSVGSLLRGTRLSEINFEVYRA</sequence>
<feature type="transmembrane region" description="Helical" evidence="1">
    <location>
        <begin position="62"/>
        <end position="82"/>
    </location>
</feature>
<dbReference type="RefSeq" id="WP_068382388.1">
    <property type="nucleotide sequence ID" value="NZ_LSNE01000020.1"/>
</dbReference>
<keyword evidence="1" id="KW-0472">Membrane</keyword>
<accession>A0A148KKL7</accession>
<keyword evidence="1" id="KW-1133">Transmembrane helix</keyword>
<feature type="transmembrane region" description="Helical" evidence="1">
    <location>
        <begin position="139"/>
        <end position="164"/>
    </location>
</feature>
<gene>
    <name evidence="2" type="ORF">AX660_03605</name>
</gene>
<feature type="transmembrane region" description="Helical" evidence="1">
    <location>
        <begin position="88"/>
        <end position="110"/>
    </location>
</feature>
<evidence type="ECO:0000256" key="1">
    <source>
        <dbReference type="SAM" id="Phobius"/>
    </source>
</evidence>